<feature type="transmembrane region" description="Helical" evidence="2">
    <location>
        <begin position="583"/>
        <end position="606"/>
    </location>
</feature>
<gene>
    <name evidence="3" type="ORF">AJ80_07053</name>
</gene>
<keyword evidence="4" id="KW-1185">Reference proteome</keyword>
<accession>A0A2B7XS40</accession>
<proteinExistence type="predicted"/>
<keyword evidence="2" id="KW-0472">Membrane</keyword>
<dbReference type="Proteomes" id="UP000224634">
    <property type="component" value="Unassembled WGS sequence"/>
</dbReference>
<dbReference type="OrthoDB" id="5419219at2759"/>
<keyword evidence="2" id="KW-1133">Transmembrane helix</keyword>
<reference evidence="3 4" key="1">
    <citation type="submission" date="2017-10" db="EMBL/GenBank/DDBJ databases">
        <title>Comparative genomics in systemic dimorphic fungi from Ajellomycetaceae.</title>
        <authorList>
            <person name="Munoz J.F."/>
            <person name="Mcewen J.G."/>
            <person name="Clay O.K."/>
            <person name="Cuomo C.A."/>
        </authorList>
    </citation>
    <scope>NUCLEOTIDE SEQUENCE [LARGE SCALE GENOMIC DNA]</scope>
    <source>
        <strain evidence="3 4">UAMH7299</strain>
    </source>
</reference>
<dbReference type="AlphaFoldDB" id="A0A2B7XS40"/>
<keyword evidence="2" id="KW-0812">Transmembrane</keyword>
<name>A0A2B7XS40_POLH7</name>
<evidence type="ECO:0000256" key="2">
    <source>
        <dbReference type="SAM" id="Phobius"/>
    </source>
</evidence>
<protein>
    <submittedName>
        <fullName evidence="3">Uncharacterized protein</fullName>
    </submittedName>
</protein>
<comment type="caution">
    <text evidence="3">The sequence shown here is derived from an EMBL/GenBank/DDBJ whole genome shotgun (WGS) entry which is preliminary data.</text>
</comment>
<dbReference type="STRING" id="1447883.A0A2B7XS40"/>
<evidence type="ECO:0000313" key="4">
    <source>
        <dbReference type="Proteomes" id="UP000224634"/>
    </source>
</evidence>
<feature type="region of interest" description="Disordered" evidence="1">
    <location>
        <begin position="273"/>
        <end position="296"/>
    </location>
</feature>
<feature type="transmembrane region" description="Helical" evidence="2">
    <location>
        <begin position="618"/>
        <end position="636"/>
    </location>
</feature>
<evidence type="ECO:0000256" key="1">
    <source>
        <dbReference type="SAM" id="MobiDB-lite"/>
    </source>
</evidence>
<sequence>MQNPIGEGKHRLKRMPTRKNTNLSLNGPIVLESGGSYADPGELPTLNVKDICKDLTWHISFPMKEGYEIKHLPKFNDLTTYGVPEAKELEIWDKEVERLVRAVESESPPRLNARQDQWGAADREGYTKLHKLALQLNNALDICTLDNELILLESAPGLQNMALYERAHRRLAMNFDLEHGEPQYEISLRLESMNNECLHDLVDYITAVMARIFARAMKGDFWMHNCIRGLATLAAKVKVLIYNLTEAATTSLAEVTQLRKRLESPNSNYALLRNPFKEKNRGQKDEEEKKSKASQGAPPITGMRYFMIMDAFYRGGVNMWYLIMNGLFRGEGSALPVDHFETSALIYDDAGVHERLTLLYNERCGTVAATANPAVLESASACFSVAFEAWEALSETYADRSQFVGNDLDPHTLLYWKKTKIEDDGSLACYDDKRNYRGSIQIRNMEDVITALIPYTTVCGSSSSVVHELSVSASVIADTTQTIHPFRQERFLVAVLVRTSAYQNSRHSSKVDDEICTVSESPMARNKCLADNDMAGTGTYNRGVGEAELRRTREESRNDITITMQKLKSWMIDEKSITIPLRLYCWTALALCTILVFGGLAIGLTVQERIRGVDPSNISMFCWALAGFFTVVAKSVRVENWPWRDFLLGRVVCRSITEVCQASNAKPQVLLAILLQLQHMMILEKRGPFHAIFGRKADDGLSIDVPLETGTLIDGGFIPIRVQSTDGPALALLHVPPWGDNASVQPQGTCSDGEMVICRNMREPWESEKTNLPRYQLCSNRLQWFRVHGIYKKDVEFC</sequence>
<feature type="compositionally biased region" description="Basic and acidic residues" evidence="1">
    <location>
        <begin position="275"/>
        <end position="291"/>
    </location>
</feature>
<organism evidence="3 4">
    <name type="scientific">Polytolypa hystricis (strain UAMH7299)</name>
    <dbReference type="NCBI Taxonomy" id="1447883"/>
    <lineage>
        <taxon>Eukaryota</taxon>
        <taxon>Fungi</taxon>
        <taxon>Dikarya</taxon>
        <taxon>Ascomycota</taxon>
        <taxon>Pezizomycotina</taxon>
        <taxon>Eurotiomycetes</taxon>
        <taxon>Eurotiomycetidae</taxon>
        <taxon>Onygenales</taxon>
        <taxon>Onygenales incertae sedis</taxon>
        <taxon>Polytolypa</taxon>
    </lineage>
</organism>
<evidence type="ECO:0000313" key="3">
    <source>
        <dbReference type="EMBL" id="PGH11583.1"/>
    </source>
</evidence>
<dbReference type="EMBL" id="PDNA01000130">
    <property type="protein sequence ID" value="PGH11583.1"/>
    <property type="molecule type" value="Genomic_DNA"/>
</dbReference>